<keyword evidence="2" id="KW-1185">Reference proteome</keyword>
<dbReference type="EMBL" id="CP097332">
    <property type="protein sequence ID" value="UQX87587.1"/>
    <property type="molecule type" value="Genomic_DNA"/>
</dbReference>
<proteinExistence type="predicted"/>
<protein>
    <submittedName>
        <fullName evidence="1">Uncharacterized protein</fullName>
    </submittedName>
</protein>
<name>A0ABY4QWG1_9ACTN</name>
<dbReference type="Proteomes" id="UP001056336">
    <property type="component" value="Chromosome"/>
</dbReference>
<evidence type="ECO:0000313" key="1">
    <source>
        <dbReference type="EMBL" id="UQX87587.1"/>
    </source>
</evidence>
<reference evidence="1" key="1">
    <citation type="journal article" date="2018" name="Int. J. Syst. Evol. Microbiol.">
        <title>Jatrophihabitans telluris sp. nov., isolated from sediment soil of lava forest wetlands and the emended description of the genus Jatrophihabitans.</title>
        <authorList>
            <person name="Lee K.C."/>
            <person name="Suh M.K."/>
            <person name="Eom M.K."/>
            <person name="Kim K.K."/>
            <person name="Kim J.S."/>
            <person name="Kim D.S."/>
            <person name="Ko S.H."/>
            <person name="Shin Y.K."/>
            <person name="Lee J.S."/>
        </authorList>
    </citation>
    <scope>NUCLEOTIDE SEQUENCE</scope>
    <source>
        <strain evidence="1">N237</strain>
    </source>
</reference>
<reference evidence="1" key="2">
    <citation type="submission" date="2022-05" db="EMBL/GenBank/DDBJ databases">
        <authorList>
            <person name="Kim J.-S."/>
            <person name="Lee K."/>
            <person name="Suh M."/>
            <person name="Eom M."/>
            <person name="Kim J.-S."/>
            <person name="Kim D.-S."/>
            <person name="Ko S.-H."/>
            <person name="Shin Y."/>
            <person name="Lee J.-S."/>
        </authorList>
    </citation>
    <scope>NUCLEOTIDE SEQUENCE</scope>
    <source>
        <strain evidence="1">N237</strain>
    </source>
</reference>
<organism evidence="1 2">
    <name type="scientific">Jatrophihabitans telluris</name>
    <dbReference type="NCBI Taxonomy" id="2038343"/>
    <lineage>
        <taxon>Bacteria</taxon>
        <taxon>Bacillati</taxon>
        <taxon>Actinomycetota</taxon>
        <taxon>Actinomycetes</taxon>
        <taxon>Jatrophihabitantales</taxon>
        <taxon>Jatrophihabitantaceae</taxon>
        <taxon>Jatrophihabitans</taxon>
    </lineage>
</organism>
<gene>
    <name evidence="1" type="ORF">M6D93_14935</name>
</gene>
<dbReference type="RefSeq" id="WP_249770253.1">
    <property type="nucleotide sequence ID" value="NZ_CP097332.1"/>
</dbReference>
<sequence length="454" mass="47532">MLLPAAIVVILVVAGVGGGLWWRSAHKPIAFSLNGKLVNHPQAVIAAGESAVATLIAHRTAATDGSPRCYFTTEEAHATASGARPISMALLCGPVLFTDSLAGRNLIRVPLRMTPAGDRVQLVPAKAADSTEALPKATVLVRPDQRPFPASAAALVAPKAPAAKKDAFIRASEGDVVPVGLSGIPFVDKTMGGLEGSVRLMRAGQISRYGSGEQTRSAPTGERMIFFDLHVNAAGSTPVDWGVRVDGTVRKSSSPALSYQTLVVAVPQTATVDVVLRSHGTTQTLSLPEGKPGANNIAVLSRQNTYESLHKTGQVSVHYSGYGQTEDDTYPVSARSAYLEYWGGGPAGAKHPADPGYAYLDLPISYLDKKQSATTPFAFPPELLRLTTKDGHVYRATDLAVGIPAMSNKVYSVFEVPADFTSGTVTVSGTYHYSDGGVATVTKPFSVAVAIPAG</sequence>
<accession>A0ABY4QWG1</accession>
<evidence type="ECO:0000313" key="2">
    <source>
        <dbReference type="Proteomes" id="UP001056336"/>
    </source>
</evidence>